<dbReference type="SFLD" id="SFLDG01082">
    <property type="entry name" value="B12-binding_domain_containing"/>
    <property type="match status" value="1"/>
</dbReference>
<protein>
    <submittedName>
        <fullName evidence="8">Anaerobic Mg-protoporphyrin IX monomethyl ester oxidative cyclase</fullName>
    </submittedName>
</protein>
<dbReference type="AlphaFoldDB" id="A0A1T4RZC2"/>
<keyword evidence="4" id="KW-0408">Iron</keyword>
<dbReference type="InterPro" id="IPR006158">
    <property type="entry name" value="Cobalamin-bd"/>
</dbReference>
<dbReference type="GO" id="GO:0051539">
    <property type="term" value="F:4 iron, 4 sulfur cluster binding"/>
    <property type="evidence" value="ECO:0007669"/>
    <property type="project" value="UniProtKB-KW"/>
</dbReference>
<dbReference type="PROSITE" id="PS51918">
    <property type="entry name" value="RADICAL_SAM"/>
    <property type="match status" value="1"/>
</dbReference>
<evidence type="ECO:0000313" key="9">
    <source>
        <dbReference type="Proteomes" id="UP000189933"/>
    </source>
</evidence>
<dbReference type="SMART" id="SM00729">
    <property type="entry name" value="Elp3"/>
    <property type="match status" value="1"/>
</dbReference>
<dbReference type="Gene3D" id="3.80.30.20">
    <property type="entry name" value="tm_1862 like domain"/>
    <property type="match status" value="1"/>
</dbReference>
<dbReference type="InterPro" id="IPR023404">
    <property type="entry name" value="rSAM_horseshoe"/>
</dbReference>
<dbReference type="Pfam" id="PF02310">
    <property type="entry name" value="B12-binding"/>
    <property type="match status" value="1"/>
</dbReference>
<dbReference type="CDD" id="cd02068">
    <property type="entry name" value="radical_SAM_B12_BD"/>
    <property type="match status" value="1"/>
</dbReference>
<evidence type="ECO:0000256" key="2">
    <source>
        <dbReference type="ARBA" id="ARBA00022691"/>
    </source>
</evidence>
<dbReference type="SUPFAM" id="SSF52242">
    <property type="entry name" value="Cobalamin (vitamin B12)-binding domain"/>
    <property type="match status" value="1"/>
</dbReference>
<name>A0A1T4RZC2_9FIRM</name>
<dbReference type="SFLD" id="SFLDG01123">
    <property type="entry name" value="methyltransferase_(Class_B)"/>
    <property type="match status" value="1"/>
</dbReference>
<dbReference type="CDD" id="cd01335">
    <property type="entry name" value="Radical_SAM"/>
    <property type="match status" value="1"/>
</dbReference>
<feature type="domain" description="B12-binding" evidence="6">
    <location>
        <begin position="11"/>
        <end position="144"/>
    </location>
</feature>
<comment type="cofactor">
    <cofactor evidence="1">
        <name>[4Fe-4S] cluster</name>
        <dbReference type="ChEBI" id="CHEBI:49883"/>
    </cofactor>
</comment>
<dbReference type="InterPro" id="IPR058240">
    <property type="entry name" value="rSAM_sf"/>
</dbReference>
<dbReference type="RefSeq" id="WP_159071844.1">
    <property type="nucleotide sequence ID" value="NZ_FUXM01000039.1"/>
</dbReference>
<dbReference type="GO" id="GO:0031419">
    <property type="term" value="F:cobalamin binding"/>
    <property type="evidence" value="ECO:0007669"/>
    <property type="project" value="InterPro"/>
</dbReference>
<sequence length="469" mass="54320">MSAHVVLLTPPYHAGVIEITGTWPPLNLVYLAGALRNKGIQVEIYDAMSLNHSVAEIQARLAQVRPQVVGITATTASAPAAIATLKAVREVLPTALLVMGGIHATFCWEEILTSSPWVDVIIRWEGEETFPELVQAWQDGRSFRTVRGIAYREQGEPCATEPRPLIEDLDTLAPAWDLLDWDLYRYRITDSRLAIVSGSRGCDQECRFCSQHHFWRKQYRERSPESLVQEILELRDRFGVEMVLFADEYTTKNRERWEKFLDLLLEAQPGVMLTMETRAPDIVRDQDILWKYRAAGFIHVYIGVESANQATLNALQKNIKAEEAETAIRLLNEQGILTECSFLLGHWEETPRSIEETLQQALRYNPDLAHFLFLTPWPYADLWQQVAERVEEWDFSKYDLVHPIMPSRAMSREELREAMVRCFKVFYREKMRQYCQEAEDSFKKRYMQKSMKVLFNNSFLTEFLAGMKK</sequence>
<dbReference type="InterPro" id="IPR034466">
    <property type="entry name" value="Methyltransferase_Class_B"/>
</dbReference>
<proteinExistence type="predicted"/>
<organism evidence="8 9">
    <name type="scientific">Carboxydocella sporoproducens DSM 16521</name>
    <dbReference type="NCBI Taxonomy" id="1121270"/>
    <lineage>
        <taxon>Bacteria</taxon>
        <taxon>Bacillati</taxon>
        <taxon>Bacillota</taxon>
        <taxon>Clostridia</taxon>
        <taxon>Eubacteriales</taxon>
        <taxon>Clostridiales Family XVI. Incertae Sedis</taxon>
        <taxon>Carboxydocella</taxon>
    </lineage>
</organism>
<keyword evidence="9" id="KW-1185">Reference proteome</keyword>
<dbReference type="Pfam" id="PF04055">
    <property type="entry name" value="Radical_SAM"/>
    <property type="match status" value="1"/>
</dbReference>
<keyword evidence="5" id="KW-0411">Iron-sulfur</keyword>
<evidence type="ECO:0000256" key="3">
    <source>
        <dbReference type="ARBA" id="ARBA00022723"/>
    </source>
</evidence>
<dbReference type="InterPro" id="IPR007197">
    <property type="entry name" value="rSAM"/>
</dbReference>
<evidence type="ECO:0000256" key="1">
    <source>
        <dbReference type="ARBA" id="ARBA00001966"/>
    </source>
</evidence>
<dbReference type="Proteomes" id="UP000189933">
    <property type="component" value="Unassembled WGS sequence"/>
</dbReference>
<dbReference type="OrthoDB" id="2990459at2"/>
<dbReference type="InterPro" id="IPR036724">
    <property type="entry name" value="Cobalamin-bd_sf"/>
</dbReference>
<dbReference type="EMBL" id="FUXM01000039">
    <property type="protein sequence ID" value="SKA21323.1"/>
    <property type="molecule type" value="Genomic_DNA"/>
</dbReference>
<dbReference type="GO" id="GO:0046872">
    <property type="term" value="F:metal ion binding"/>
    <property type="evidence" value="ECO:0007669"/>
    <property type="project" value="UniProtKB-KW"/>
</dbReference>
<dbReference type="Gene3D" id="3.40.50.280">
    <property type="entry name" value="Cobalamin-binding domain"/>
    <property type="match status" value="1"/>
</dbReference>
<dbReference type="PANTHER" id="PTHR43409">
    <property type="entry name" value="ANAEROBIC MAGNESIUM-PROTOPORPHYRIN IX MONOMETHYL ESTER CYCLASE-RELATED"/>
    <property type="match status" value="1"/>
</dbReference>
<gene>
    <name evidence="8" type="ORF">SAMN02745885_02350</name>
</gene>
<dbReference type="InterPro" id="IPR006638">
    <property type="entry name" value="Elp3/MiaA/NifB-like_rSAM"/>
</dbReference>
<dbReference type="SFLD" id="SFLDS00029">
    <property type="entry name" value="Radical_SAM"/>
    <property type="match status" value="1"/>
</dbReference>
<dbReference type="SUPFAM" id="SSF102114">
    <property type="entry name" value="Radical SAM enzymes"/>
    <property type="match status" value="1"/>
</dbReference>
<dbReference type="InterPro" id="IPR051198">
    <property type="entry name" value="BchE-like"/>
</dbReference>
<evidence type="ECO:0000259" key="7">
    <source>
        <dbReference type="PROSITE" id="PS51918"/>
    </source>
</evidence>
<evidence type="ECO:0000256" key="5">
    <source>
        <dbReference type="ARBA" id="ARBA00023014"/>
    </source>
</evidence>
<feature type="domain" description="Radical SAM core" evidence="7">
    <location>
        <begin position="188"/>
        <end position="408"/>
    </location>
</feature>
<evidence type="ECO:0000259" key="6">
    <source>
        <dbReference type="PROSITE" id="PS51332"/>
    </source>
</evidence>
<evidence type="ECO:0000313" key="8">
    <source>
        <dbReference type="EMBL" id="SKA21323.1"/>
    </source>
</evidence>
<evidence type="ECO:0000256" key="4">
    <source>
        <dbReference type="ARBA" id="ARBA00023004"/>
    </source>
</evidence>
<dbReference type="GO" id="GO:0005829">
    <property type="term" value="C:cytosol"/>
    <property type="evidence" value="ECO:0007669"/>
    <property type="project" value="TreeGrafter"/>
</dbReference>
<dbReference type="PROSITE" id="PS51332">
    <property type="entry name" value="B12_BINDING"/>
    <property type="match status" value="1"/>
</dbReference>
<keyword evidence="3" id="KW-0479">Metal-binding</keyword>
<dbReference type="PANTHER" id="PTHR43409:SF13">
    <property type="entry name" value="ANAEROBIC MAGNESIUM-PROTOPORPHYRIN IX MONOMETHYL ESTER CYCLASE"/>
    <property type="match status" value="1"/>
</dbReference>
<keyword evidence="2" id="KW-0949">S-adenosyl-L-methionine</keyword>
<accession>A0A1T4RZC2</accession>
<reference evidence="9" key="1">
    <citation type="submission" date="2017-02" db="EMBL/GenBank/DDBJ databases">
        <authorList>
            <person name="Varghese N."/>
            <person name="Submissions S."/>
        </authorList>
    </citation>
    <scope>NUCLEOTIDE SEQUENCE [LARGE SCALE GENOMIC DNA]</scope>
    <source>
        <strain evidence="9">DSM 16521</strain>
    </source>
</reference>
<dbReference type="GO" id="GO:0003824">
    <property type="term" value="F:catalytic activity"/>
    <property type="evidence" value="ECO:0007669"/>
    <property type="project" value="InterPro"/>
</dbReference>